<dbReference type="Proteomes" id="UP000823736">
    <property type="component" value="Unassembled WGS sequence"/>
</dbReference>
<reference evidence="2" key="1">
    <citation type="submission" date="2021-03" db="EMBL/GenBank/DDBJ databases">
        <title>Genomic Encyclopedia of Type Strains, Phase IV (KMG-IV): sequencing the most valuable type-strain genomes for metagenomic binning, comparative biology and taxonomic classification.</title>
        <authorList>
            <person name="Goeker M."/>
        </authorList>
    </citation>
    <scope>NUCLEOTIDE SEQUENCE</scope>
    <source>
        <strain evidence="2">DSM 26232</strain>
    </source>
</reference>
<evidence type="ECO:0000313" key="3">
    <source>
        <dbReference type="Proteomes" id="UP000823736"/>
    </source>
</evidence>
<dbReference type="Gene3D" id="3.40.50.1820">
    <property type="entry name" value="alpha/beta hydrolase"/>
    <property type="match status" value="1"/>
</dbReference>
<dbReference type="OrthoDB" id="50239at2157"/>
<keyword evidence="2" id="KW-0378">Hydrolase</keyword>
<evidence type="ECO:0000313" key="2">
    <source>
        <dbReference type="EMBL" id="MBP1987870.1"/>
    </source>
</evidence>
<name>A0A8T4GZL4_9EURY</name>
<protein>
    <submittedName>
        <fullName evidence="2">Alpha/beta superfamily hydrolase</fullName>
    </submittedName>
</protein>
<dbReference type="AlphaFoldDB" id="A0A8T4GZL4"/>
<sequence length="219" mass="22944">MSDSIRLPSVRDVRASLDSASTDADEGAPGDGRPGADACVVACPPHPQQRGHRGDDRLVAISERLVDGGVDCLRFDYGDWDGGYGELGDTYDALAWAGENYETVALTGFSFGGCLTLLAAGGIGVDGEPAATPDLEAVAALAPPARLNQDLDAVPAMERIDAPATVVYGERDDIADWEPVVERAEELGWPTTALSADHFFVGRTGKVGDIVGEFLLDAL</sequence>
<comment type="caution">
    <text evidence="2">The sequence shown here is derived from an EMBL/GenBank/DDBJ whole genome shotgun (WGS) entry which is preliminary data.</text>
</comment>
<accession>A0A8T4GZL4</accession>
<feature type="region of interest" description="Disordered" evidence="1">
    <location>
        <begin position="1"/>
        <end position="36"/>
    </location>
</feature>
<evidence type="ECO:0000256" key="1">
    <source>
        <dbReference type="SAM" id="MobiDB-lite"/>
    </source>
</evidence>
<organism evidence="2 3">
    <name type="scientific">Halolamina salifodinae</name>
    <dbReference type="NCBI Taxonomy" id="1202767"/>
    <lineage>
        <taxon>Archaea</taxon>
        <taxon>Methanobacteriati</taxon>
        <taxon>Methanobacteriota</taxon>
        <taxon>Stenosarchaea group</taxon>
        <taxon>Halobacteria</taxon>
        <taxon>Halobacteriales</taxon>
        <taxon>Haloferacaceae</taxon>
    </lineage>
</organism>
<dbReference type="InterPro" id="IPR029058">
    <property type="entry name" value="AB_hydrolase_fold"/>
</dbReference>
<dbReference type="GO" id="GO:0016787">
    <property type="term" value="F:hydrolase activity"/>
    <property type="evidence" value="ECO:0007669"/>
    <property type="project" value="UniProtKB-KW"/>
</dbReference>
<dbReference type="SUPFAM" id="SSF53474">
    <property type="entry name" value="alpha/beta-Hydrolases"/>
    <property type="match status" value="1"/>
</dbReference>
<keyword evidence="3" id="KW-1185">Reference proteome</keyword>
<dbReference type="EMBL" id="JAGGLC010000005">
    <property type="protein sequence ID" value="MBP1987870.1"/>
    <property type="molecule type" value="Genomic_DNA"/>
</dbReference>
<gene>
    <name evidence="2" type="ORF">J2753_002380</name>
</gene>
<dbReference type="RefSeq" id="WP_209492229.1">
    <property type="nucleotide sequence ID" value="NZ_JAGGLC010000005.1"/>
</dbReference>
<proteinExistence type="predicted"/>